<name>A0ABM1ACS1_APLCA</name>
<dbReference type="PANTHER" id="PTHR32026:SF10">
    <property type="entry name" value="METHYLTRANSFERASE-LIKE PROTEIN 24-RELATED"/>
    <property type="match status" value="1"/>
</dbReference>
<organism evidence="2 3">
    <name type="scientific">Aplysia californica</name>
    <name type="common">California sea hare</name>
    <dbReference type="NCBI Taxonomy" id="6500"/>
    <lineage>
        <taxon>Eukaryota</taxon>
        <taxon>Metazoa</taxon>
        <taxon>Spiralia</taxon>
        <taxon>Lophotrochozoa</taxon>
        <taxon>Mollusca</taxon>
        <taxon>Gastropoda</taxon>
        <taxon>Heterobranchia</taxon>
        <taxon>Euthyneura</taxon>
        <taxon>Tectipleura</taxon>
        <taxon>Aplysiida</taxon>
        <taxon>Aplysioidea</taxon>
        <taxon>Aplysiidae</taxon>
        <taxon>Aplysia</taxon>
    </lineage>
</organism>
<feature type="domain" description="Methyltransferase" evidence="1">
    <location>
        <begin position="97"/>
        <end position="285"/>
    </location>
</feature>
<dbReference type="InterPro" id="IPR026913">
    <property type="entry name" value="METTL24"/>
</dbReference>
<dbReference type="GeneID" id="106013592"/>
<gene>
    <name evidence="3" type="primary">LOC106013592</name>
</gene>
<keyword evidence="2" id="KW-1185">Reference proteome</keyword>
<proteinExistence type="predicted"/>
<protein>
    <submittedName>
        <fullName evidence="3">Uncharacterized protein LOC106013592</fullName>
    </submittedName>
</protein>
<evidence type="ECO:0000259" key="1">
    <source>
        <dbReference type="Pfam" id="PF13383"/>
    </source>
</evidence>
<dbReference type="InterPro" id="IPR025714">
    <property type="entry name" value="Methyltranfer_dom"/>
</dbReference>
<accession>A0ABM1ACS1</accession>
<dbReference type="RefSeq" id="XP_012945209.1">
    <property type="nucleotide sequence ID" value="XM_013089755.2"/>
</dbReference>
<sequence>MPRMHLRKCFVLTAVIATTCLLIAFLTLHRDPTFDYERGVPAVDPELWELLGPRPTSPKPPTTPPRPEIHLKQLPVSRFGDMNLNMTLKQMEGIFFRYLENKDVRCEKDQRLGGMHDGGWNVCLSPPYVLGNPCIVFSFGIGYDWQFDDTVSQIYDCTVLAFDPSMTEPNEHLSTRIKFKAIGVGGQNEVREDGWQMKTLGQHLKDEGYWGVPVDYVKIDIEYSEWAVLKTALREGSLQHVKQLGFEMHTRRLLHPGKRPRDEEKLDFVHMYETLRQLEIVGFRKFNYRKNPFGNYYSNHTGKERSCCYDLHYVNSDFFGDNMTVVHTRDSKMFH</sequence>
<dbReference type="Proteomes" id="UP000694888">
    <property type="component" value="Unplaced"/>
</dbReference>
<dbReference type="PANTHER" id="PTHR32026">
    <property type="entry name" value="METHYLTRANSFERASE-LIKE PROTEIN 24"/>
    <property type="match status" value="1"/>
</dbReference>
<dbReference type="Pfam" id="PF13383">
    <property type="entry name" value="Methyltransf_22"/>
    <property type="match status" value="1"/>
</dbReference>
<reference evidence="3" key="1">
    <citation type="submission" date="2025-08" db="UniProtKB">
        <authorList>
            <consortium name="RefSeq"/>
        </authorList>
    </citation>
    <scope>IDENTIFICATION</scope>
</reference>
<evidence type="ECO:0000313" key="3">
    <source>
        <dbReference type="RefSeq" id="XP_012945209.1"/>
    </source>
</evidence>
<evidence type="ECO:0000313" key="2">
    <source>
        <dbReference type="Proteomes" id="UP000694888"/>
    </source>
</evidence>